<dbReference type="Proteomes" id="UP000179807">
    <property type="component" value="Unassembled WGS sequence"/>
</dbReference>
<accession>A0A1J4KQK0</accession>
<reference evidence="2" key="1">
    <citation type="submission" date="2016-10" db="EMBL/GenBank/DDBJ databases">
        <authorList>
            <person name="Benchimol M."/>
            <person name="Almeida L.G."/>
            <person name="Vasconcelos A.T."/>
            <person name="Perreira-Neves A."/>
            <person name="Rosa I.A."/>
            <person name="Tasca T."/>
            <person name="Bogo M.R."/>
            <person name="de Souza W."/>
        </authorList>
    </citation>
    <scope>NUCLEOTIDE SEQUENCE [LARGE SCALE GENOMIC DNA]</scope>
    <source>
        <strain evidence="2">K</strain>
    </source>
</reference>
<feature type="domain" description="Tyrosine specific protein phosphatases" evidence="1">
    <location>
        <begin position="271"/>
        <end position="335"/>
    </location>
</feature>
<name>A0A1J4KQK0_9EUKA</name>
<dbReference type="PROSITE" id="PS50056">
    <property type="entry name" value="TYR_PHOSPHATASE_2"/>
    <property type="match status" value="1"/>
</dbReference>
<sequence length="386" mass="43761">MSLIKPDLGIMIIPGKLFLHCFHKKPADSICDHYFMFDDIKLINFEPISRENGPPNLPQITAFITLLRDKLTRINKQIHICCSLGSESRVNCIYLLCVFILLERECVQSLISQQVNKVYPSKYSKAKTRTLPDYDHPLTIFSGIYPPIEEYQDATASPFTMSISDALSGFMKAVNLGWYNFRRFDTETYNFYLAPENGFMTWVVPNRLLVLSSPGIADSPLLFDMLPLFRKWRIKIVVSFATEARGFEDLARVGIDRLNLDCASDSLPTTSDVMKFIEVCDRGGAVAICSLNGLGRGPMFAAIWLVHSFGFSPKEAIGWVRAVRQGAIYGVQQDFIVRMDRSFHPQVAQATIIEKALQPLPQNRKKAINNKFKGRPKLRTLKLTYA</sequence>
<dbReference type="AlphaFoldDB" id="A0A1J4KQK0"/>
<dbReference type="GeneID" id="94834827"/>
<dbReference type="OrthoDB" id="266663at2759"/>
<dbReference type="SUPFAM" id="SSF52799">
    <property type="entry name" value="(Phosphotyrosine protein) phosphatases II"/>
    <property type="match status" value="2"/>
</dbReference>
<proteinExistence type="predicted"/>
<evidence type="ECO:0000313" key="3">
    <source>
        <dbReference type="Proteomes" id="UP000179807"/>
    </source>
</evidence>
<dbReference type="Pfam" id="PF14671">
    <property type="entry name" value="DSPn"/>
    <property type="match status" value="1"/>
</dbReference>
<dbReference type="EMBL" id="MLAK01000574">
    <property type="protein sequence ID" value="OHT11966.1"/>
    <property type="molecule type" value="Genomic_DNA"/>
</dbReference>
<gene>
    <name evidence="2" type="ORF">TRFO_18344</name>
</gene>
<dbReference type="InterPro" id="IPR029260">
    <property type="entry name" value="DSPn"/>
</dbReference>
<comment type="caution">
    <text evidence="2">The sequence shown here is derived from an EMBL/GenBank/DDBJ whole genome shotgun (WGS) entry which is preliminary data.</text>
</comment>
<evidence type="ECO:0000313" key="2">
    <source>
        <dbReference type="EMBL" id="OHT11966.1"/>
    </source>
</evidence>
<dbReference type="InterPro" id="IPR000387">
    <property type="entry name" value="Tyr_Pase_dom"/>
</dbReference>
<organism evidence="2 3">
    <name type="scientific">Tritrichomonas foetus</name>
    <dbReference type="NCBI Taxonomy" id="1144522"/>
    <lineage>
        <taxon>Eukaryota</taxon>
        <taxon>Metamonada</taxon>
        <taxon>Parabasalia</taxon>
        <taxon>Tritrichomonadida</taxon>
        <taxon>Tritrichomonadidae</taxon>
        <taxon>Tritrichomonas</taxon>
    </lineage>
</organism>
<protein>
    <submittedName>
        <fullName evidence="2">Dual specificity protein phosphatase CDC14A</fullName>
    </submittedName>
</protein>
<dbReference type="VEuPathDB" id="TrichDB:TRFO_18344"/>
<dbReference type="RefSeq" id="XP_068365102.1">
    <property type="nucleotide sequence ID" value="XM_068500123.1"/>
</dbReference>
<dbReference type="Gene3D" id="3.90.190.10">
    <property type="entry name" value="Protein tyrosine phosphatase superfamily"/>
    <property type="match status" value="2"/>
</dbReference>
<dbReference type="InterPro" id="IPR029021">
    <property type="entry name" value="Prot-tyrosine_phosphatase-like"/>
</dbReference>
<keyword evidence="3" id="KW-1185">Reference proteome</keyword>
<evidence type="ECO:0000259" key="1">
    <source>
        <dbReference type="PROSITE" id="PS50056"/>
    </source>
</evidence>
<dbReference type="InterPro" id="IPR050561">
    <property type="entry name" value="PTP"/>
</dbReference>
<dbReference type="PANTHER" id="PTHR23339">
    <property type="entry name" value="TYROSINE SPECIFIC PROTEIN PHOSPHATASE AND DUAL SPECIFICITY PROTEIN PHOSPHATASE"/>
    <property type="match status" value="1"/>
</dbReference>